<evidence type="ECO:0000256" key="4">
    <source>
        <dbReference type="ARBA" id="ARBA00022798"/>
    </source>
</evidence>
<accession>A0AAW1IJ68</accession>
<proteinExistence type="inferred from homology"/>
<keyword evidence="4" id="KW-0319">Glycerol metabolism</keyword>
<organism evidence="11 12">
    <name type="scientific">Saponaria officinalis</name>
    <name type="common">Common soapwort</name>
    <name type="synonym">Lychnis saponaria</name>
    <dbReference type="NCBI Taxonomy" id="3572"/>
    <lineage>
        <taxon>Eukaryota</taxon>
        <taxon>Viridiplantae</taxon>
        <taxon>Streptophyta</taxon>
        <taxon>Embryophyta</taxon>
        <taxon>Tracheophyta</taxon>
        <taxon>Spermatophyta</taxon>
        <taxon>Magnoliopsida</taxon>
        <taxon>eudicotyledons</taxon>
        <taxon>Gunneridae</taxon>
        <taxon>Pentapetalae</taxon>
        <taxon>Caryophyllales</taxon>
        <taxon>Caryophyllaceae</taxon>
        <taxon>Caryophylleae</taxon>
        <taxon>Saponaria</taxon>
    </lineage>
</organism>
<protein>
    <recommendedName>
        <fullName evidence="2">glycerophosphodiester phosphodiesterase</fullName>
        <ecNumber evidence="2">3.1.4.46</ecNumber>
    </recommendedName>
</protein>
<dbReference type="PANTHER" id="PTHR43620:SF7">
    <property type="entry name" value="GLYCEROPHOSPHODIESTER PHOSPHODIESTERASE GDPD5-RELATED"/>
    <property type="match status" value="1"/>
</dbReference>
<keyword evidence="5" id="KW-0378">Hydrolase</keyword>
<comment type="catalytic activity">
    <reaction evidence="7">
        <text>a sn-glycero-3-phosphodiester + H2O = an alcohol + sn-glycerol 3-phosphate + H(+)</text>
        <dbReference type="Rhea" id="RHEA:12969"/>
        <dbReference type="ChEBI" id="CHEBI:15377"/>
        <dbReference type="ChEBI" id="CHEBI:15378"/>
        <dbReference type="ChEBI" id="CHEBI:30879"/>
        <dbReference type="ChEBI" id="CHEBI:57597"/>
        <dbReference type="ChEBI" id="CHEBI:83408"/>
        <dbReference type="EC" id="3.1.4.46"/>
    </reaction>
</comment>
<evidence type="ECO:0000259" key="10">
    <source>
        <dbReference type="PROSITE" id="PS51704"/>
    </source>
</evidence>
<dbReference type="PROSITE" id="PS51704">
    <property type="entry name" value="GP_PDE"/>
    <property type="match status" value="2"/>
</dbReference>
<dbReference type="InterPro" id="IPR017946">
    <property type="entry name" value="PLC-like_Pdiesterase_TIM-brl"/>
</dbReference>
<dbReference type="EMBL" id="JBDFQZ010000009">
    <property type="protein sequence ID" value="KAK9689421.1"/>
    <property type="molecule type" value="Genomic_DNA"/>
</dbReference>
<dbReference type="FunFam" id="3.20.20.190:FF:000011">
    <property type="entry name" value="Glycerophosphodiester phosphodiesterase GDPDL3"/>
    <property type="match status" value="1"/>
</dbReference>
<dbReference type="InterPro" id="IPR030395">
    <property type="entry name" value="GP_PDE_dom"/>
</dbReference>
<dbReference type="GO" id="GO:0006071">
    <property type="term" value="P:glycerol metabolic process"/>
    <property type="evidence" value="ECO:0007669"/>
    <property type="project" value="UniProtKB-KW"/>
</dbReference>
<feature type="chain" id="PRO_5043934669" description="glycerophosphodiester phosphodiesterase" evidence="9">
    <location>
        <begin position="35"/>
        <end position="766"/>
    </location>
</feature>
<sequence>MSCRKINLPAMGAQNLAKLAVFLLLLQFSGFISAQNASTTSSKWRTLDGSLPLVIARGGFSGLFPDSSSYAYNMAMMTSVPDLVLWCDVQLTKDSVGICLPSIMLNNGTNVDMVYPGQANSYVIDGAKRNGYFSIDFTLKQLGPVFLTQGLYSRPPNFDGSKFQIQTVEDVFVQNKPAGFWLNIEHDAFYSQHKLSMRSFVISAAKNVIISHISSPEIAFLQGLTKPFASTKTKLVFRFLDQDATEPSTNKTYGALSKNLTFIKSIASGILVPKTYIWPVDATSYVLPHTSLVANAHKSGLEVFASDFANDNALPYNYSYNPVNEYLHFIDNDGFSVDGVLTDFPLTSSEARDCFAHIGSNASAKATPLVISHFGASGDYPGCTDLSYTKAISDGADVIDCPVQLSKDGVPFCLSSVNLMNSTTVTQTQFRNLLTTVSEIQSNPGIYSFSLTATDIQSLTPVIQSPYTDALLYRNPKYKNAGKLISLADFLDLAKNASSLSGVSIKIENAKYVAANLGMSATDAILDALEKAGYNSPTAKKVMIQSTNSAVLKAMKGKKYELVYEVDETIRDAPNATIADIKTFADSVVVNKESVYPTNLGFLLSLTDVVPHIQSFKLPVYVQVLRNEFVSIAYDFFSDPIVEINSYVMAAGVDGLITDYPQTAAAYKRNRCLTMKTTPIYMSPVQPAQLIQLVTPDLLPPAEAPNPLLKEADISESPLPAVSKNDSAAPTSTAEAPKGSPSGQHQITASALISILSIIVALCLML</sequence>
<evidence type="ECO:0000256" key="7">
    <source>
        <dbReference type="ARBA" id="ARBA00047512"/>
    </source>
</evidence>
<reference evidence="11" key="1">
    <citation type="submission" date="2024-03" db="EMBL/GenBank/DDBJ databases">
        <title>WGS assembly of Saponaria officinalis var. Norfolk2.</title>
        <authorList>
            <person name="Jenkins J."/>
            <person name="Shu S."/>
            <person name="Grimwood J."/>
            <person name="Barry K."/>
            <person name="Goodstein D."/>
            <person name="Schmutz J."/>
            <person name="Leebens-Mack J."/>
            <person name="Osbourn A."/>
        </authorList>
    </citation>
    <scope>NUCLEOTIDE SEQUENCE [LARGE SCALE GENOMIC DNA]</scope>
    <source>
        <strain evidence="11">JIC</strain>
    </source>
</reference>
<dbReference type="PANTHER" id="PTHR43620">
    <property type="entry name" value="GLYCEROPHOSPHORYL DIESTER PHOSPHODIESTERASE"/>
    <property type="match status" value="1"/>
</dbReference>
<dbReference type="CDD" id="cd08603">
    <property type="entry name" value="GDPD_SHV3_repeat_1"/>
    <property type="match status" value="1"/>
</dbReference>
<dbReference type="AlphaFoldDB" id="A0AAW1IJ68"/>
<evidence type="ECO:0000256" key="6">
    <source>
        <dbReference type="ARBA" id="ARBA00023180"/>
    </source>
</evidence>
<evidence type="ECO:0000256" key="8">
    <source>
        <dbReference type="SAM" id="MobiDB-lite"/>
    </source>
</evidence>
<evidence type="ECO:0000256" key="5">
    <source>
        <dbReference type="ARBA" id="ARBA00022801"/>
    </source>
</evidence>
<dbReference type="SUPFAM" id="SSF51695">
    <property type="entry name" value="PLC-like phosphodiesterases"/>
    <property type="match status" value="2"/>
</dbReference>
<feature type="region of interest" description="Disordered" evidence="8">
    <location>
        <begin position="718"/>
        <end position="744"/>
    </location>
</feature>
<dbReference type="Gene3D" id="3.20.20.190">
    <property type="entry name" value="Phosphatidylinositol (PI) phosphodiesterase"/>
    <property type="match status" value="2"/>
</dbReference>
<keyword evidence="12" id="KW-1185">Reference proteome</keyword>
<dbReference type="EC" id="3.1.4.46" evidence="2"/>
<keyword evidence="3 9" id="KW-0732">Signal</keyword>
<keyword evidence="6" id="KW-0325">Glycoprotein</keyword>
<name>A0AAW1IJ68_SAPOF</name>
<gene>
    <name evidence="11" type="ORF">RND81_09G058600</name>
</gene>
<dbReference type="FunFam" id="3.20.20.190:FF:000013">
    <property type="entry name" value="Glycerophosphodiester phosphodiesterase GDPDL3"/>
    <property type="match status" value="1"/>
</dbReference>
<evidence type="ECO:0000256" key="3">
    <source>
        <dbReference type="ARBA" id="ARBA00022729"/>
    </source>
</evidence>
<dbReference type="CDD" id="cd08604">
    <property type="entry name" value="GDPD_SHV3_repeat_2"/>
    <property type="match status" value="1"/>
</dbReference>
<dbReference type="GO" id="GO:0008889">
    <property type="term" value="F:glycerophosphodiester phosphodiesterase activity"/>
    <property type="evidence" value="ECO:0007669"/>
    <property type="project" value="UniProtKB-EC"/>
</dbReference>
<feature type="signal peptide" evidence="9">
    <location>
        <begin position="1"/>
        <end position="34"/>
    </location>
</feature>
<dbReference type="Pfam" id="PF03009">
    <property type="entry name" value="GDPD"/>
    <property type="match status" value="1"/>
</dbReference>
<comment type="caution">
    <text evidence="11">The sequence shown here is derived from an EMBL/GenBank/DDBJ whole genome shotgun (WGS) entry which is preliminary data.</text>
</comment>
<evidence type="ECO:0000313" key="12">
    <source>
        <dbReference type="Proteomes" id="UP001443914"/>
    </source>
</evidence>
<dbReference type="GO" id="GO:0006629">
    <property type="term" value="P:lipid metabolic process"/>
    <property type="evidence" value="ECO:0007669"/>
    <property type="project" value="InterPro"/>
</dbReference>
<dbReference type="Proteomes" id="UP001443914">
    <property type="component" value="Unassembled WGS sequence"/>
</dbReference>
<feature type="domain" description="GP-PDE" evidence="10">
    <location>
        <begin position="52"/>
        <end position="352"/>
    </location>
</feature>
<feature type="compositionally biased region" description="Polar residues" evidence="8">
    <location>
        <begin position="724"/>
        <end position="734"/>
    </location>
</feature>
<evidence type="ECO:0000256" key="2">
    <source>
        <dbReference type="ARBA" id="ARBA00012247"/>
    </source>
</evidence>
<comment type="similarity">
    <text evidence="1">Belongs to the glycerophosphoryl diester phosphodiesterase family.</text>
</comment>
<evidence type="ECO:0000313" key="11">
    <source>
        <dbReference type="EMBL" id="KAK9689421.1"/>
    </source>
</evidence>
<evidence type="ECO:0000256" key="1">
    <source>
        <dbReference type="ARBA" id="ARBA00007277"/>
    </source>
</evidence>
<evidence type="ECO:0000256" key="9">
    <source>
        <dbReference type="SAM" id="SignalP"/>
    </source>
</evidence>
<feature type="domain" description="GP-PDE" evidence="10">
    <location>
        <begin position="368"/>
        <end position="668"/>
    </location>
</feature>